<dbReference type="InterPro" id="IPR000182">
    <property type="entry name" value="GNAT_dom"/>
</dbReference>
<dbReference type="Pfam" id="PF00583">
    <property type="entry name" value="Acetyltransf_1"/>
    <property type="match status" value="1"/>
</dbReference>
<reference evidence="4 5" key="1">
    <citation type="submission" date="2021-01" db="EMBL/GenBank/DDBJ databases">
        <title>Identification of strong promoters based on the transcriptome of Brevibacillus choshinensis.</title>
        <authorList>
            <person name="Yao D."/>
            <person name="Zhang K."/>
            <person name="Wu J."/>
        </authorList>
    </citation>
    <scope>NUCLEOTIDE SEQUENCE [LARGE SCALE GENOMIC DNA]</scope>
    <source>
        <strain evidence="4 5">HPD31-SP3</strain>
    </source>
</reference>
<accession>A0ABX7FQM7</accession>
<name>A0ABX7FQM7_BRECH</name>
<dbReference type="CDD" id="cd04301">
    <property type="entry name" value="NAT_SF"/>
    <property type="match status" value="1"/>
</dbReference>
<sequence length="153" mass="17327">MISLMRTSADHPDFHGLVELLDKDLWNRYPETQQSFAPFNVIKLDAKVVVAYADHIPVGCGCFRERAENGVVEIKRMYIKEEARGKGIAKQILRELEAWAVEIGKERAILETGTNQPEAVSLYDSVGYAIIDRFEPYVNSEESICMGKTLFSK</sequence>
<dbReference type="EMBL" id="CP069127">
    <property type="protein sequence ID" value="QRG67979.1"/>
    <property type="molecule type" value="Genomic_DNA"/>
</dbReference>
<dbReference type="RefSeq" id="WP_203354991.1">
    <property type="nucleotide sequence ID" value="NZ_CP069127.1"/>
</dbReference>
<dbReference type="PANTHER" id="PTHR43877">
    <property type="entry name" value="AMINOALKYLPHOSPHONATE N-ACETYLTRANSFERASE-RELATED-RELATED"/>
    <property type="match status" value="1"/>
</dbReference>
<proteinExistence type="predicted"/>
<organism evidence="4 5">
    <name type="scientific">Brevibacillus choshinensis</name>
    <dbReference type="NCBI Taxonomy" id="54911"/>
    <lineage>
        <taxon>Bacteria</taxon>
        <taxon>Bacillati</taxon>
        <taxon>Bacillota</taxon>
        <taxon>Bacilli</taxon>
        <taxon>Bacillales</taxon>
        <taxon>Paenibacillaceae</taxon>
        <taxon>Brevibacillus</taxon>
    </lineage>
</organism>
<evidence type="ECO:0000256" key="2">
    <source>
        <dbReference type="ARBA" id="ARBA00023315"/>
    </source>
</evidence>
<dbReference type="SUPFAM" id="SSF55729">
    <property type="entry name" value="Acyl-CoA N-acyltransferases (Nat)"/>
    <property type="match status" value="1"/>
</dbReference>
<dbReference type="PANTHER" id="PTHR43877:SF2">
    <property type="entry name" value="AMINOALKYLPHOSPHONATE N-ACETYLTRANSFERASE-RELATED"/>
    <property type="match status" value="1"/>
</dbReference>
<dbReference type="PROSITE" id="PS51186">
    <property type="entry name" value="GNAT"/>
    <property type="match status" value="1"/>
</dbReference>
<keyword evidence="5" id="KW-1185">Reference proteome</keyword>
<keyword evidence="1" id="KW-0808">Transferase</keyword>
<dbReference type="InterPro" id="IPR016181">
    <property type="entry name" value="Acyl_CoA_acyltransferase"/>
</dbReference>
<evidence type="ECO:0000259" key="3">
    <source>
        <dbReference type="PROSITE" id="PS51186"/>
    </source>
</evidence>
<dbReference type="Gene3D" id="3.40.630.30">
    <property type="match status" value="1"/>
</dbReference>
<feature type="domain" description="N-acetyltransferase" evidence="3">
    <location>
        <begin position="1"/>
        <end position="151"/>
    </location>
</feature>
<dbReference type="Proteomes" id="UP000596248">
    <property type="component" value="Chromosome"/>
</dbReference>
<evidence type="ECO:0000256" key="1">
    <source>
        <dbReference type="ARBA" id="ARBA00022679"/>
    </source>
</evidence>
<dbReference type="InterPro" id="IPR050832">
    <property type="entry name" value="Bact_Acetyltransf"/>
</dbReference>
<keyword evidence="2" id="KW-0012">Acyltransferase</keyword>
<protein>
    <submittedName>
        <fullName evidence="4">GNAT family N-acetyltransferase</fullName>
    </submittedName>
</protein>
<evidence type="ECO:0000313" key="4">
    <source>
        <dbReference type="EMBL" id="QRG67979.1"/>
    </source>
</evidence>
<evidence type="ECO:0000313" key="5">
    <source>
        <dbReference type="Proteomes" id="UP000596248"/>
    </source>
</evidence>
<gene>
    <name evidence="4" type="ORF">JNE38_01835</name>
</gene>